<feature type="domain" description="Outer membrane protein beta-barrel" evidence="6">
    <location>
        <begin position="26"/>
        <end position="264"/>
    </location>
</feature>
<evidence type="ECO:0000256" key="3">
    <source>
        <dbReference type="ARBA" id="ARBA00022692"/>
    </source>
</evidence>
<dbReference type="InterPro" id="IPR011250">
    <property type="entry name" value="OMP/PagP_B-barrel"/>
</dbReference>
<comment type="subcellular location">
    <subcellularLocation>
        <location evidence="1">Cell outer membrane</location>
        <topology evidence="1">Multi-pass membrane protein</topology>
    </subcellularLocation>
</comment>
<dbReference type="EMBL" id="U07174">
    <property type="protein sequence ID" value="AAC13751.1"/>
    <property type="molecule type" value="Genomic_DNA"/>
</dbReference>
<dbReference type="Pfam" id="PF13505">
    <property type="entry name" value="OMP_b-brl"/>
    <property type="match status" value="1"/>
</dbReference>
<dbReference type="PANTHER" id="PTHR35892">
    <property type="entry name" value="OUTER MEMBRANE PROTEIN PAGN-RELATED"/>
    <property type="match status" value="1"/>
</dbReference>
<evidence type="ECO:0000259" key="6">
    <source>
        <dbReference type="Pfam" id="PF13505"/>
    </source>
</evidence>
<evidence type="ECO:0000256" key="4">
    <source>
        <dbReference type="ARBA" id="ARBA00022729"/>
    </source>
</evidence>
<name>Q46678_ECOLX</name>
<keyword evidence="3" id="KW-0812">Transmembrane</keyword>
<protein>
    <submittedName>
        <fullName evidence="7">Heat resistant agglutinin 1</fullName>
    </submittedName>
</protein>
<organism evidence="7">
    <name type="scientific">Escherichia coli</name>
    <dbReference type="NCBI Taxonomy" id="562"/>
    <lineage>
        <taxon>Bacteria</taxon>
        <taxon>Pseudomonadati</taxon>
        <taxon>Pseudomonadota</taxon>
        <taxon>Gammaproteobacteria</taxon>
        <taxon>Enterobacterales</taxon>
        <taxon>Enterobacteriaceae</taxon>
        <taxon>Escherichia</taxon>
    </lineage>
</organism>
<dbReference type="AlphaFoldDB" id="Q46678"/>
<keyword evidence="4" id="KW-0732">Signal</keyword>
<dbReference type="InterPro" id="IPR027385">
    <property type="entry name" value="Beta-barrel_OMP"/>
</dbReference>
<dbReference type="PANTHER" id="PTHR35892:SF2">
    <property type="entry name" value="OUTER MEMBRANE PROTEIN PAGN"/>
    <property type="match status" value="1"/>
</dbReference>
<evidence type="ECO:0000256" key="1">
    <source>
        <dbReference type="ARBA" id="ARBA00004571"/>
    </source>
</evidence>
<keyword evidence="5" id="KW-0472">Membrane</keyword>
<proteinExistence type="predicted"/>
<dbReference type="Gene3D" id="2.40.160.20">
    <property type="match status" value="1"/>
</dbReference>
<reference evidence="7" key="1">
    <citation type="journal article" date="1994" name="Infect. Immun.">
        <title>Cloning, sequencing, and viscometric adhesion analysis of heat-resistant agglutinin 1, an integral membrane hemagglutinin from Escherichia coli O9:H10:K99.</title>
        <authorList>
            <person name="Lutwyche P."/>
            <person name="Rupps R."/>
            <person name="Cavanagh J."/>
            <person name="Warren R.A."/>
            <person name="Brooks D.E."/>
        </authorList>
    </citation>
    <scope>NUCLEOTIDE SEQUENCE</scope>
    <source>
        <strain evidence="7">O9:H10:K99</strain>
    </source>
</reference>
<evidence type="ECO:0000256" key="5">
    <source>
        <dbReference type="ARBA" id="ARBA00023136"/>
    </source>
</evidence>
<keyword evidence="2" id="KW-1134">Transmembrane beta strand</keyword>
<accession>Q46678</accession>
<dbReference type="PIR" id="I54668">
    <property type="entry name" value="I54668"/>
</dbReference>
<dbReference type="SUPFAM" id="SSF56925">
    <property type="entry name" value="OMPA-like"/>
    <property type="match status" value="1"/>
</dbReference>
<evidence type="ECO:0000256" key="2">
    <source>
        <dbReference type="ARBA" id="ARBA00022452"/>
    </source>
</evidence>
<dbReference type="GO" id="GO:0009279">
    <property type="term" value="C:cell outer membrane"/>
    <property type="evidence" value="ECO:0007669"/>
    <property type="project" value="UniProtKB-SubCell"/>
</dbReference>
<dbReference type="InterPro" id="IPR051723">
    <property type="entry name" value="Bact_OM_Invasion-Related"/>
</dbReference>
<evidence type="ECO:0000313" key="7">
    <source>
        <dbReference type="EMBL" id="AAC13751.1"/>
    </source>
</evidence>
<sequence>MSNPIYRSGKVIAEMIEMNKVIAVSALAMAGMFSTQALADESKTGFYVTGKAGASVMSLADQRFLSGNGEETSKYKGGDGHDTVFSGGIAAGYDFYPQFSIPVRTELEFYARGKADSKYNVDKDSWSGGYWRDDLKNEVSVNTLMLNAYYDFRNDSAFTPWVSAGIGYAKEIHQKTTGISTWDYGYGSSGRESLSRSGSADNFAWSLGAGVRYDVTPDIALDLSYRYLDAGDSSVSYKDEWGDKYKSEVDVKSHDIMLGVTYNF</sequence>